<protein>
    <submittedName>
        <fullName evidence="1">Uncharacterized protein</fullName>
    </submittedName>
</protein>
<accession>A0A1F7YZ02</accession>
<dbReference type="Proteomes" id="UP000178870">
    <property type="component" value="Unassembled WGS sequence"/>
</dbReference>
<evidence type="ECO:0000313" key="1">
    <source>
        <dbReference type="EMBL" id="OGM32497.1"/>
    </source>
</evidence>
<name>A0A1F7YZ02_9BACT</name>
<sequence length="103" mass="12011">MAGETLNGILVDEIRIFQEMPLRDLKLETDDWPQYRWDTVRSASETSPETKSLALETMIPMMEDLYESGVISQAKMENLEFYKFCMNMPQATLERMLQLAPQE</sequence>
<proteinExistence type="predicted"/>
<dbReference type="AlphaFoldDB" id="A0A1F7YZ02"/>
<organism evidence="1 2">
    <name type="scientific">Candidatus Woesebacteria bacterium RIFCSPHIGHO2_01_FULL_44_21</name>
    <dbReference type="NCBI Taxonomy" id="1802503"/>
    <lineage>
        <taxon>Bacteria</taxon>
        <taxon>Candidatus Woeseibacteriota</taxon>
    </lineage>
</organism>
<comment type="caution">
    <text evidence="1">The sequence shown here is derived from an EMBL/GenBank/DDBJ whole genome shotgun (WGS) entry which is preliminary data.</text>
</comment>
<dbReference type="EMBL" id="MGGP01000014">
    <property type="protein sequence ID" value="OGM32497.1"/>
    <property type="molecule type" value="Genomic_DNA"/>
</dbReference>
<reference evidence="1 2" key="1">
    <citation type="journal article" date="2016" name="Nat. Commun.">
        <title>Thousands of microbial genomes shed light on interconnected biogeochemical processes in an aquifer system.</title>
        <authorList>
            <person name="Anantharaman K."/>
            <person name="Brown C.T."/>
            <person name="Hug L.A."/>
            <person name="Sharon I."/>
            <person name="Castelle C.J."/>
            <person name="Probst A.J."/>
            <person name="Thomas B.C."/>
            <person name="Singh A."/>
            <person name="Wilkins M.J."/>
            <person name="Karaoz U."/>
            <person name="Brodie E.L."/>
            <person name="Williams K.H."/>
            <person name="Hubbard S.S."/>
            <person name="Banfield J.F."/>
        </authorList>
    </citation>
    <scope>NUCLEOTIDE SEQUENCE [LARGE SCALE GENOMIC DNA]</scope>
</reference>
<evidence type="ECO:0000313" key="2">
    <source>
        <dbReference type="Proteomes" id="UP000178870"/>
    </source>
</evidence>
<gene>
    <name evidence="1" type="ORF">A2803_03460</name>
</gene>